<dbReference type="Gene3D" id="3.40.190.290">
    <property type="match status" value="1"/>
</dbReference>
<sequence length="265" mass="28098">MTDTTPPPAPAFRLGYVPGVTAAKWVAVWHERLDVPLDLVTLDAADAARAIRAGEVDAAFVRQPLDRTDLSLIQMYVEQPVVVVAKDHVVTAADAVTCADLDDEVLLDPRDVVLTWEGPQPGRPARERPATTAGAIELAAAGIGVVVVPQSLARLHQRKDVTYRPLTDAPTSPVGLAWREGDPSDLVEEMIGIVRGRTANSSRGRRAAEEAAEASAKAVAAAKAAKAEKAARKPGPDPRAAASRKGGPRRPTTAKAAHRHRRGGR</sequence>
<dbReference type="PANTHER" id="PTHR30346">
    <property type="entry name" value="TRANSCRIPTIONAL DUAL REGULATOR HCAR-RELATED"/>
    <property type="match status" value="1"/>
</dbReference>
<dbReference type="Pfam" id="PF03466">
    <property type="entry name" value="LysR_substrate"/>
    <property type="match status" value="1"/>
</dbReference>
<dbReference type="GO" id="GO:0032993">
    <property type="term" value="C:protein-DNA complex"/>
    <property type="evidence" value="ECO:0007669"/>
    <property type="project" value="TreeGrafter"/>
</dbReference>
<dbReference type="Gene3D" id="3.40.190.10">
    <property type="entry name" value="Periplasmic binding protein-like II"/>
    <property type="match status" value="2"/>
</dbReference>
<proteinExistence type="inferred from homology"/>
<dbReference type="AlphaFoldDB" id="A0A1I2HDW6"/>
<dbReference type="STRING" id="285351.SAMN04488035_2258"/>
<evidence type="ECO:0000313" key="8">
    <source>
        <dbReference type="Proteomes" id="UP000198520"/>
    </source>
</evidence>
<keyword evidence="2" id="KW-0805">Transcription regulation</keyword>
<feature type="compositionally biased region" description="Low complexity" evidence="5">
    <location>
        <begin position="213"/>
        <end position="224"/>
    </location>
</feature>
<keyword evidence="3" id="KW-0238">DNA-binding</keyword>
<name>A0A1I2HDW6_9MICO</name>
<dbReference type="GO" id="GO:0003677">
    <property type="term" value="F:DNA binding"/>
    <property type="evidence" value="ECO:0007669"/>
    <property type="project" value="UniProtKB-KW"/>
</dbReference>
<evidence type="ECO:0000313" key="7">
    <source>
        <dbReference type="EMBL" id="SFF27748.1"/>
    </source>
</evidence>
<feature type="domain" description="LysR substrate-binding" evidence="6">
    <location>
        <begin position="34"/>
        <end position="197"/>
    </location>
</feature>
<feature type="region of interest" description="Disordered" evidence="5">
    <location>
        <begin position="198"/>
        <end position="265"/>
    </location>
</feature>
<gene>
    <name evidence="7" type="ORF">SAMN04488035_2258</name>
</gene>
<accession>A0A1I2HDW6</accession>
<evidence type="ECO:0000256" key="1">
    <source>
        <dbReference type="ARBA" id="ARBA00009437"/>
    </source>
</evidence>
<feature type="compositionally biased region" description="Basic and acidic residues" evidence="5">
    <location>
        <begin position="225"/>
        <end position="236"/>
    </location>
</feature>
<evidence type="ECO:0000256" key="3">
    <source>
        <dbReference type="ARBA" id="ARBA00023125"/>
    </source>
</evidence>
<dbReference type="InterPro" id="IPR005119">
    <property type="entry name" value="LysR_subst-bd"/>
</dbReference>
<dbReference type="RefSeq" id="WP_093378753.1">
    <property type="nucleotide sequence ID" value="NZ_BNAN01000004.1"/>
</dbReference>
<dbReference type="OrthoDB" id="3388207at2"/>
<dbReference type="PANTHER" id="PTHR30346:SF0">
    <property type="entry name" value="HCA OPERON TRANSCRIPTIONAL ACTIVATOR HCAR"/>
    <property type="match status" value="1"/>
</dbReference>
<dbReference type="Proteomes" id="UP000198520">
    <property type="component" value="Unassembled WGS sequence"/>
</dbReference>
<evidence type="ECO:0000256" key="5">
    <source>
        <dbReference type="SAM" id="MobiDB-lite"/>
    </source>
</evidence>
<keyword evidence="4" id="KW-0804">Transcription</keyword>
<keyword evidence="8" id="KW-1185">Reference proteome</keyword>
<evidence type="ECO:0000256" key="2">
    <source>
        <dbReference type="ARBA" id="ARBA00023015"/>
    </source>
</evidence>
<dbReference type="EMBL" id="FONZ01000004">
    <property type="protein sequence ID" value="SFF27748.1"/>
    <property type="molecule type" value="Genomic_DNA"/>
</dbReference>
<protein>
    <submittedName>
        <fullName evidence="7">LysR substrate binding domain-containing protein</fullName>
    </submittedName>
</protein>
<evidence type="ECO:0000259" key="6">
    <source>
        <dbReference type="Pfam" id="PF03466"/>
    </source>
</evidence>
<organism evidence="7 8">
    <name type="scientific">Flavimobilis marinus</name>
    <dbReference type="NCBI Taxonomy" id="285351"/>
    <lineage>
        <taxon>Bacteria</taxon>
        <taxon>Bacillati</taxon>
        <taxon>Actinomycetota</taxon>
        <taxon>Actinomycetes</taxon>
        <taxon>Micrococcales</taxon>
        <taxon>Jonesiaceae</taxon>
        <taxon>Flavimobilis</taxon>
    </lineage>
</organism>
<feature type="compositionally biased region" description="Basic residues" evidence="5">
    <location>
        <begin position="256"/>
        <end position="265"/>
    </location>
</feature>
<dbReference type="GO" id="GO:0003700">
    <property type="term" value="F:DNA-binding transcription factor activity"/>
    <property type="evidence" value="ECO:0007669"/>
    <property type="project" value="TreeGrafter"/>
</dbReference>
<reference evidence="8" key="1">
    <citation type="submission" date="2016-10" db="EMBL/GenBank/DDBJ databases">
        <authorList>
            <person name="Varghese N."/>
            <person name="Submissions S."/>
        </authorList>
    </citation>
    <scope>NUCLEOTIDE SEQUENCE [LARGE SCALE GENOMIC DNA]</scope>
    <source>
        <strain evidence="8">DSM 19083</strain>
    </source>
</reference>
<comment type="similarity">
    <text evidence="1">Belongs to the LysR transcriptional regulatory family.</text>
</comment>
<dbReference type="SUPFAM" id="SSF53850">
    <property type="entry name" value="Periplasmic binding protein-like II"/>
    <property type="match status" value="1"/>
</dbReference>
<evidence type="ECO:0000256" key="4">
    <source>
        <dbReference type="ARBA" id="ARBA00023163"/>
    </source>
</evidence>